<proteinExistence type="predicted"/>
<feature type="transmembrane region" description="Helical" evidence="1">
    <location>
        <begin position="219"/>
        <end position="241"/>
    </location>
</feature>
<evidence type="ECO:0000313" key="3">
    <source>
        <dbReference type="Proteomes" id="UP000509782"/>
    </source>
</evidence>
<dbReference type="AlphaFoldDB" id="A0A6N0JMV3"/>
<dbReference type="RefSeq" id="WP_174716699.1">
    <property type="nucleotide sequence ID" value="NZ_CP054569.1"/>
</dbReference>
<feature type="transmembrane region" description="Helical" evidence="1">
    <location>
        <begin position="92"/>
        <end position="113"/>
    </location>
</feature>
<keyword evidence="1" id="KW-1133">Transmembrane helix</keyword>
<gene>
    <name evidence="2" type="ORF">FOC81_17940</name>
</gene>
<evidence type="ECO:0000313" key="2">
    <source>
        <dbReference type="EMBL" id="QKQ48471.1"/>
    </source>
</evidence>
<keyword evidence="1" id="KW-0472">Membrane</keyword>
<feature type="transmembrane region" description="Helical" evidence="1">
    <location>
        <begin position="187"/>
        <end position="207"/>
    </location>
</feature>
<dbReference type="Proteomes" id="UP000509782">
    <property type="component" value="Chromosome"/>
</dbReference>
<dbReference type="EMBL" id="CP054569">
    <property type="protein sequence ID" value="QKQ48471.1"/>
    <property type="molecule type" value="Genomic_DNA"/>
</dbReference>
<feature type="transmembrane region" description="Helical" evidence="1">
    <location>
        <begin position="62"/>
        <end position="80"/>
    </location>
</feature>
<evidence type="ECO:0000256" key="1">
    <source>
        <dbReference type="SAM" id="Phobius"/>
    </source>
</evidence>
<sequence>MSDNWIGDLLLLNEMENANRKKDEQDDGTPAAFVVFLVVGVLLAAVAAYPITLILQFRRKDWIPLALTLLLLPAAYFSIWERLHFGSSTFENFLAFNSTVGVVALLSYLVYFICARMNRRIASSAPLKLDAKAWLVVLSFTITVFFMLWVVMSAFPVVTGATYWWLSNFMNMHFESMPLAAYVYQKLAWPYAFAGAALTATFLQAMFRRRHANGHGYVPMPLFLLSLPVALLAVFCVGVAFKNLLS</sequence>
<protein>
    <submittedName>
        <fullName evidence="2">Uncharacterized protein</fullName>
    </submittedName>
</protein>
<feature type="transmembrane region" description="Helical" evidence="1">
    <location>
        <begin position="134"/>
        <end position="167"/>
    </location>
</feature>
<reference evidence="2 3" key="1">
    <citation type="submission" date="2020-05" db="EMBL/GenBank/DDBJ databases">
        <title>FDA dAtabase for Regulatory Grade micrObial Sequences (FDA-ARGOS): Supporting development and validation of Infectious Disease Dx tests.</title>
        <authorList>
            <person name="Sproer C."/>
            <person name="Gronow S."/>
            <person name="Severitt S."/>
            <person name="Schroder I."/>
            <person name="Tallon L."/>
            <person name="Sadzewicz L."/>
            <person name="Zhao X."/>
            <person name="Vavikolanu K."/>
            <person name="Mehta A."/>
            <person name="Aluvathingal J."/>
            <person name="Nadendla S."/>
            <person name="Myers T."/>
            <person name="Yan Y."/>
            <person name="Sichtig H."/>
        </authorList>
    </citation>
    <scope>NUCLEOTIDE SEQUENCE [LARGE SCALE GENOMIC DNA]</scope>
    <source>
        <strain evidence="2 3">FDAARGOS_787</strain>
    </source>
</reference>
<feature type="transmembrane region" description="Helical" evidence="1">
    <location>
        <begin position="31"/>
        <end position="55"/>
    </location>
</feature>
<organism evidence="2 3">
    <name type="scientific">Achromobacter denitrificans</name>
    <name type="common">Alcaligenes denitrificans</name>
    <dbReference type="NCBI Taxonomy" id="32002"/>
    <lineage>
        <taxon>Bacteria</taxon>
        <taxon>Pseudomonadati</taxon>
        <taxon>Pseudomonadota</taxon>
        <taxon>Betaproteobacteria</taxon>
        <taxon>Burkholderiales</taxon>
        <taxon>Alcaligenaceae</taxon>
        <taxon>Achromobacter</taxon>
    </lineage>
</organism>
<keyword evidence="1" id="KW-0812">Transmembrane</keyword>
<accession>A0A6N0JMV3</accession>
<name>A0A6N0JMV3_ACHDE</name>